<dbReference type="KEGG" id="ovb:NB640_00330"/>
<reference evidence="1" key="1">
    <citation type="journal article" date="2022" name="Front. Microbiol.">
        <title>New perspectives on an old grouping: The genomic and phenotypic variability of Oxalobacter formigenes and the implications for calcium oxalate stone prevention.</title>
        <authorList>
            <person name="Chmiel J.A."/>
            <person name="Carr C."/>
            <person name="Stuivenberg G.A."/>
            <person name="Venema R."/>
            <person name="Chanyi R.M."/>
            <person name="Al K.F."/>
            <person name="Giguere D."/>
            <person name="Say H."/>
            <person name="Akouris P.P."/>
            <person name="Dominguez Romero S.A."/>
            <person name="Kwong A."/>
            <person name="Tai V."/>
            <person name="Koval S.F."/>
            <person name="Razvi H."/>
            <person name="Bjazevic J."/>
            <person name="Burton J.P."/>
        </authorList>
    </citation>
    <scope>NUCLEOTIDE SEQUENCE</scope>
    <source>
        <strain evidence="1">WoOx3</strain>
    </source>
</reference>
<dbReference type="RefSeq" id="WP_269309157.1">
    <property type="nucleotide sequence ID" value="NZ_CP098242.1"/>
</dbReference>
<dbReference type="Proteomes" id="UP001156215">
    <property type="component" value="Chromosome"/>
</dbReference>
<protein>
    <submittedName>
        <fullName evidence="1">Uncharacterized protein</fullName>
    </submittedName>
</protein>
<evidence type="ECO:0000313" key="2">
    <source>
        <dbReference type="Proteomes" id="UP001156215"/>
    </source>
</evidence>
<gene>
    <name evidence="1" type="ORF">NB640_00330</name>
</gene>
<sequence length="124" mass="14998">MPVFIYDMIQLEEVMRVYRNDIGLLHNQIRRLEQFQLNRQEKVLIPDNTVAILLPESDICIFRFKIEYSAIEWVTRQFKQLKNYDFSLLAKTKPTFIDSSEHEDVPPELKQFVMKHFTWQVSLY</sequence>
<proteinExistence type="predicted"/>
<organism evidence="1 2">
    <name type="scientific">Oxalobacter vibrioformis</name>
    <dbReference type="NCBI Taxonomy" id="933080"/>
    <lineage>
        <taxon>Bacteria</taxon>
        <taxon>Pseudomonadati</taxon>
        <taxon>Pseudomonadota</taxon>
        <taxon>Betaproteobacteria</taxon>
        <taxon>Burkholderiales</taxon>
        <taxon>Oxalobacteraceae</taxon>
        <taxon>Oxalobacter</taxon>
    </lineage>
</organism>
<evidence type="ECO:0000313" key="1">
    <source>
        <dbReference type="EMBL" id="WAW10157.1"/>
    </source>
</evidence>
<accession>A0A9E9LWU5</accession>
<name>A0A9E9LWU5_9BURK</name>
<keyword evidence="2" id="KW-1185">Reference proteome</keyword>
<dbReference type="EMBL" id="CP098242">
    <property type="protein sequence ID" value="WAW10157.1"/>
    <property type="molecule type" value="Genomic_DNA"/>
</dbReference>
<dbReference type="AlphaFoldDB" id="A0A9E9LWU5"/>